<dbReference type="Pfam" id="PF03155">
    <property type="entry name" value="Alg6_Alg8"/>
    <property type="match status" value="1"/>
</dbReference>
<dbReference type="OrthoDB" id="1689333at2759"/>
<comment type="similarity">
    <text evidence="3 10">Belongs to the ALG6/ALG8 glucosyltransferase family.</text>
</comment>
<keyword evidence="5 10" id="KW-0808">Transferase</keyword>
<accession>A0A8J5XQ21</accession>
<dbReference type="AlphaFoldDB" id="A0A8J5XQ21"/>
<evidence type="ECO:0000256" key="10">
    <source>
        <dbReference type="RuleBase" id="RU363110"/>
    </source>
</evidence>
<comment type="pathway">
    <text evidence="2 10">Protein modification; protein glycosylation.</text>
</comment>
<evidence type="ECO:0000313" key="11">
    <source>
        <dbReference type="EMBL" id="KAG8464629.1"/>
    </source>
</evidence>
<dbReference type="UniPathway" id="UPA00378"/>
<gene>
    <name evidence="11" type="ORF">KFE25_009997</name>
</gene>
<dbReference type="GO" id="GO:0005789">
    <property type="term" value="C:endoplasmic reticulum membrane"/>
    <property type="evidence" value="ECO:0007669"/>
    <property type="project" value="UniProtKB-SubCell"/>
</dbReference>
<evidence type="ECO:0000256" key="8">
    <source>
        <dbReference type="ARBA" id="ARBA00022989"/>
    </source>
</evidence>
<dbReference type="GO" id="GO:0042283">
    <property type="term" value="F:dolichyl pyrophosphate Glc1Man9GlcNAc2 alpha-1,3-glucosyltransferase activity"/>
    <property type="evidence" value="ECO:0007669"/>
    <property type="project" value="TreeGrafter"/>
</dbReference>
<keyword evidence="8 10" id="KW-1133">Transmembrane helix</keyword>
<organism evidence="11 12">
    <name type="scientific">Diacronema lutheri</name>
    <name type="common">Unicellular marine alga</name>
    <name type="synonym">Monochrysis lutheri</name>
    <dbReference type="NCBI Taxonomy" id="2081491"/>
    <lineage>
        <taxon>Eukaryota</taxon>
        <taxon>Haptista</taxon>
        <taxon>Haptophyta</taxon>
        <taxon>Pavlovophyceae</taxon>
        <taxon>Pavlovales</taxon>
        <taxon>Pavlovaceae</taxon>
        <taxon>Diacronema</taxon>
    </lineage>
</organism>
<evidence type="ECO:0000256" key="7">
    <source>
        <dbReference type="ARBA" id="ARBA00022824"/>
    </source>
</evidence>
<dbReference type="PANTHER" id="PTHR12413">
    <property type="entry name" value="DOLICHYL GLYCOSYLTRANSFERASE"/>
    <property type="match status" value="1"/>
</dbReference>
<feature type="transmembrane region" description="Helical" evidence="10">
    <location>
        <begin position="469"/>
        <end position="490"/>
    </location>
</feature>
<feature type="transmembrane region" description="Helical" evidence="10">
    <location>
        <begin position="238"/>
        <end position="259"/>
    </location>
</feature>
<evidence type="ECO:0000256" key="6">
    <source>
        <dbReference type="ARBA" id="ARBA00022692"/>
    </source>
</evidence>
<dbReference type="Proteomes" id="UP000751190">
    <property type="component" value="Unassembled WGS sequence"/>
</dbReference>
<proteinExistence type="inferred from homology"/>
<keyword evidence="7 10" id="KW-0256">Endoplasmic reticulum</keyword>
<comment type="subcellular location">
    <subcellularLocation>
        <location evidence="1 10">Endoplasmic reticulum membrane</location>
        <topology evidence="1 10">Multi-pass membrane protein</topology>
    </subcellularLocation>
</comment>
<sequence length="530" mass="56672">MDIWFPTHSMLTCDELAIVVAHTAIKALLVPAYRSTDFEVHRNWLSLTASLPISEWYRDEASPWTLDYPPLFALFERALALVAPLFDARMLERGALGYASHATVCFQRLSVICADSLLYAGVAAALSARRAGRSRGAAARARSDALAFAFVACDAGLLLVDHVHFQYNGMLLGILLLAAAAVERRAHRSAAALFASLLLLKHLFLLTAPLFFVQLLRAHCFVRTPTRLAFSPRRFCELAAIVVAIAAGVLAPFAAVGALGDMTNRLFPFGARGLTHSYWAPNVWALYNAADVAAVAGARALCAAGLVRRDGGGQLARAASAMIAHTSGAVEPEAHAVLPSVSPAATAVLTLALNAPVLAAVWARPNARRFREALCVTSLAAFLTGWHVHEKAILTPLACAALGALDGPAELRAFLMLAAPAHFSLLPLLHGPAEYLLRVLIPCAYAAGAVLGVLLVDRRLFAAFTRADAFYLAGFVPLELCVSIVLPVLAGARLPFVPLMLTSIYCAFGILRATWLLAAVFWLARNERAS</sequence>
<evidence type="ECO:0000256" key="2">
    <source>
        <dbReference type="ARBA" id="ARBA00004922"/>
    </source>
</evidence>
<evidence type="ECO:0000256" key="4">
    <source>
        <dbReference type="ARBA" id="ARBA00022676"/>
    </source>
</evidence>
<protein>
    <recommendedName>
        <fullName evidence="10">Alpha-1,3-glucosyltransferase</fullName>
        <ecNumber evidence="10">2.4.1.-</ecNumber>
    </recommendedName>
</protein>
<dbReference type="InterPro" id="IPR004856">
    <property type="entry name" value="Glyco_trans_ALG6/ALG8"/>
</dbReference>
<feature type="transmembrane region" description="Helical" evidence="10">
    <location>
        <begin position="435"/>
        <end position="457"/>
    </location>
</feature>
<dbReference type="OMA" id="YHSTDFD"/>
<reference evidence="11" key="1">
    <citation type="submission" date="2021-05" db="EMBL/GenBank/DDBJ databases">
        <title>The genome of the haptophyte Pavlova lutheri (Diacronema luteri, Pavlovales) - a model for lipid biosynthesis in eukaryotic algae.</title>
        <authorList>
            <person name="Hulatt C.J."/>
            <person name="Posewitz M.C."/>
        </authorList>
    </citation>
    <scope>NUCLEOTIDE SEQUENCE</scope>
    <source>
        <strain evidence="11">NIVA-4/92</strain>
    </source>
</reference>
<dbReference type="EMBL" id="JAGTXO010000012">
    <property type="protein sequence ID" value="KAG8464629.1"/>
    <property type="molecule type" value="Genomic_DNA"/>
</dbReference>
<evidence type="ECO:0000256" key="3">
    <source>
        <dbReference type="ARBA" id="ARBA00008715"/>
    </source>
</evidence>
<evidence type="ECO:0000256" key="9">
    <source>
        <dbReference type="ARBA" id="ARBA00023136"/>
    </source>
</evidence>
<feature type="transmembrane region" description="Helical" evidence="10">
    <location>
        <begin position="502"/>
        <end position="524"/>
    </location>
</feature>
<evidence type="ECO:0000313" key="12">
    <source>
        <dbReference type="Proteomes" id="UP000751190"/>
    </source>
</evidence>
<comment type="caution">
    <text evidence="11">The sequence shown here is derived from an EMBL/GenBank/DDBJ whole genome shotgun (WGS) entry which is preliminary data.</text>
</comment>
<evidence type="ECO:0000256" key="5">
    <source>
        <dbReference type="ARBA" id="ARBA00022679"/>
    </source>
</evidence>
<dbReference type="GO" id="GO:0006487">
    <property type="term" value="P:protein N-linked glycosylation"/>
    <property type="evidence" value="ECO:0007669"/>
    <property type="project" value="TreeGrafter"/>
</dbReference>
<keyword evidence="4 10" id="KW-0328">Glycosyltransferase</keyword>
<comment type="caution">
    <text evidence="10">Lacks conserved residue(s) required for the propagation of feature annotation.</text>
</comment>
<keyword evidence="12" id="KW-1185">Reference proteome</keyword>
<dbReference type="PANTHER" id="PTHR12413:SF2">
    <property type="entry name" value="DOLICHYL PYROPHOSPHATE GLC1MAN9GLCNAC2 ALPHA-1,3-GLUCOSYLTRANSFERASE-RELATED"/>
    <property type="match status" value="1"/>
</dbReference>
<keyword evidence="9 10" id="KW-0472">Membrane</keyword>
<dbReference type="EC" id="2.4.1.-" evidence="10"/>
<keyword evidence="6 10" id="KW-0812">Transmembrane</keyword>
<evidence type="ECO:0000256" key="1">
    <source>
        <dbReference type="ARBA" id="ARBA00004477"/>
    </source>
</evidence>
<feature type="transmembrane region" description="Helical" evidence="10">
    <location>
        <begin position="194"/>
        <end position="218"/>
    </location>
</feature>
<name>A0A8J5XQ21_DIALT</name>